<evidence type="ECO:0000313" key="2">
    <source>
        <dbReference type="EMBL" id="KAJ9695123.1"/>
    </source>
</evidence>
<comment type="caution">
    <text evidence="2">The sequence shown here is derived from an EMBL/GenBank/DDBJ whole genome shotgun (WGS) entry which is preliminary data.</text>
</comment>
<reference evidence="2 3" key="1">
    <citation type="journal article" date="2023" name="BMC Biotechnol.">
        <title>Vitis rotundifolia cv Carlos genome sequencing.</title>
        <authorList>
            <person name="Huff M."/>
            <person name="Hulse-Kemp A."/>
            <person name="Scheffler B."/>
            <person name="Youngblood R."/>
            <person name="Simpson S."/>
            <person name="Babiker E."/>
            <person name="Staton M."/>
        </authorList>
    </citation>
    <scope>NUCLEOTIDE SEQUENCE [LARGE SCALE GENOMIC DNA]</scope>
    <source>
        <tissue evidence="2">Leaf</tissue>
    </source>
</reference>
<dbReference type="EMBL" id="JARBHA010000008">
    <property type="protein sequence ID" value="KAJ9695123.1"/>
    <property type="molecule type" value="Genomic_DNA"/>
</dbReference>
<evidence type="ECO:0000256" key="1">
    <source>
        <dbReference type="SAM" id="MobiDB-lite"/>
    </source>
</evidence>
<evidence type="ECO:0000313" key="3">
    <source>
        <dbReference type="Proteomes" id="UP001168098"/>
    </source>
</evidence>
<feature type="region of interest" description="Disordered" evidence="1">
    <location>
        <begin position="1"/>
        <end position="24"/>
    </location>
</feature>
<dbReference type="Proteomes" id="UP001168098">
    <property type="component" value="Unassembled WGS sequence"/>
</dbReference>
<accession>A0AA39DS99</accession>
<organism evidence="2 3">
    <name type="scientific">Vitis rotundifolia</name>
    <name type="common">Muscadine grape</name>
    <dbReference type="NCBI Taxonomy" id="103349"/>
    <lineage>
        <taxon>Eukaryota</taxon>
        <taxon>Viridiplantae</taxon>
        <taxon>Streptophyta</taxon>
        <taxon>Embryophyta</taxon>
        <taxon>Tracheophyta</taxon>
        <taxon>Spermatophyta</taxon>
        <taxon>Magnoliopsida</taxon>
        <taxon>eudicotyledons</taxon>
        <taxon>Gunneridae</taxon>
        <taxon>Pentapetalae</taxon>
        <taxon>rosids</taxon>
        <taxon>Vitales</taxon>
        <taxon>Vitaceae</taxon>
        <taxon>Viteae</taxon>
        <taxon>Vitis</taxon>
    </lineage>
</organism>
<keyword evidence="3" id="KW-1185">Reference proteome</keyword>
<protein>
    <submittedName>
        <fullName evidence="2">Uncharacterized protein</fullName>
    </submittedName>
</protein>
<dbReference type="AlphaFoldDB" id="A0AA39DS99"/>
<sequence length="120" mass="12844">MPTMASAVKDCAEHGGSNEDMEEDDEDLFEINLEAVNTIPPPHYWESCFTRTGSTLLANCLLPIADVSSAVPMVVPKACDSNTLSSLPGVSNFLMIVNSAPGKFMGFSSLGAFGLRQTRE</sequence>
<proteinExistence type="predicted"/>
<name>A0AA39DS99_VITRO</name>
<gene>
    <name evidence="2" type="ORF">PVL29_010562</name>
</gene>